<name>A0A2P6RLH3_ROSCH</name>
<accession>A0A2P6RLH3</accession>
<evidence type="ECO:0000256" key="1">
    <source>
        <dbReference type="ARBA" id="ARBA00008668"/>
    </source>
</evidence>
<protein>
    <submittedName>
        <fullName evidence="6">Putative triacylglycerol lipase</fullName>
        <ecNumber evidence="6">3.1.1.3</ecNumber>
    </submittedName>
</protein>
<proteinExistence type="inferred from homology"/>
<dbReference type="PANTHER" id="PTHR45648:SF182">
    <property type="entry name" value="GDSL ESTERASE_LIPASE"/>
    <property type="match status" value="1"/>
</dbReference>
<comment type="caution">
    <text evidence="6">The sequence shown here is derived from an EMBL/GenBank/DDBJ whole genome shotgun (WGS) entry which is preliminary data.</text>
</comment>
<keyword evidence="3" id="KW-0442">Lipid degradation</keyword>
<dbReference type="FunFam" id="3.40.50.1110:FF:000003">
    <property type="entry name" value="GDSL esterase/lipase APG"/>
    <property type="match status" value="1"/>
</dbReference>
<dbReference type="PANTHER" id="PTHR45648">
    <property type="entry name" value="GDSL LIPASE/ACYLHYDROLASE FAMILY PROTEIN (AFU_ORTHOLOGUE AFUA_4G14700)"/>
    <property type="match status" value="1"/>
</dbReference>
<evidence type="ECO:0000256" key="4">
    <source>
        <dbReference type="SAM" id="Phobius"/>
    </source>
</evidence>
<dbReference type="InterPro" id="IPR036514">
    <property type="entry name" value="SGNH_hydro_sf"/>
</dbReference>
<keyword evidence="4" id="KW-0472">Membrane</keyword>
<sequence>MANNNGWTPLFAVWLFVFVYLSMLGFHASSSQQIVPAIYIFGDSPGHVGTNNYLPDCTARADYLYNGIDYPHSKPTGRFSNGYNVVDYIETFGYATAHHYTRISHKESPPPFLSLLEEKKQFPNRKVPNKGVNFASGGSGLLDDTGKLQWGNVEIISLGEQVQQFQTLRNKISELLGAGGLANISQSLFVISVGSNDIFELFAANNLTKRTEQEYLSILISSYETLNKGWTLLNLFMLGARKFGIISVSQIGCRPGQRKLSERGGYSDLCENRRSYLFWDQYHSTEAASGILAIYLFGGAAVLLRVSATLASLASTITMAKSAMFSLWLNIIVYLGILGLQVSHSQPSVPALYIFGDSTADVGTNNYLPRSRARADFPYNGIDFPQSRPTGRFSNGFNTIDYLAQYLKFYESPPPFLSFSDSNIAKFLIKTKGINFASGGSGLLYSTGQKKYRRVISFGEQVQQFATVRSHISELLGASAVANISKSLFIISVGSNDIFEHFDYNYTSNPIVIGQNYIATLISTYETHLRNLYELGARRFGIISVGAIGCCPCQRNSSRSGDCFEAMNVDAQLFYTALLRLLQKLSSECEGLMYALGDSYKMTKYIIDNPDQSVFTEMKKACCGKGQLKAKHACKQDSDLCENRTTHLFWDRYHPTQTASNLAAFGLYNGDKSSVVPMSFAELALRP</sequence>
<keyword evidence="3" id="KW-0443">Lipid metabolism</keyword>
<keyword evidence="7" id="KW-1185">Reference proteome</keyword>
<feature type="transmembrane region" description="Helical" evidence="4">
    <location>
        <begin position="325"/>
        <end position="342"/>
    </location>
</feature>
<evidence type="ECO:0000256" key="2">
    <source>
        <dbReference type="ARBA" id="ARBA00022801"/>
    </source>
</evidence>
<feature type="transmembrane region" description="Helical" evidence="4">
    <location>
        <begin position="292"/>
        <end position="313"/>
    </location>
</feature>
<dbReference type="EC" id="3.1.1.3" evidence="6"/>
<keyword evidence="2 6" id="KW-0378">Hydrolase</keyword>
<dbReference type="CDD" id="cd01837">
    <property type="entry name" value="SGNH_plant_lipase_like"/>
    <property type="match status" value="1"/>
</dbReference>
<dbReference type="OMA" id="KAVYLIC"/>
<gene>
    <name evidence="6" type="ORF">RchiOBHm_Chr2g0098021</name>
</gene>
<dbReference type="InterPro" id="IPR051058">
    <property type="entry name" value="GDSL_Est/Lipase"/>
</dbReference>
<dbReference type="EMBL" id="PDCK01000040">
    <property type="protein sequence ID" value="PRQ47284.1"/>
    <property type="molecule type" value="Genomic_DNA"/>
</dbReference>
<dbReference type="AlphaFoldDB" id="A0A2P6RLH3"/>
<evidence type="ECO:0000313" key="6">
    <source>
        <dbReference type="EMBL" id="PRQ47284.1"/>
    </source>
</evidence>
<dbReference type="Gene3D" id="3.40.50.1110">
    <property type="entry name" value="SGNH hydrolase"/>
    <property type="match status" value="3"/>
</dbReference>
<evidence type="ECO:0000256" key="5">
    <source>
        <dbReference type="SAM" id="SignalP"/>
    </source>
</evidence>
<dbReference type="Proteomes" id="UP000238479">
    <property type="component" value="Chromosome 2"/>
</dbReference>
<feature type="signal peptide" evidence="5">
    <location>
        <begin position="1"/>
        <end position="31"/>
    </location>
</feature>
<feature type="chain" id="PRO_5015148225" evidence="5">
    <location>
        <begin position="32"/>
        <end position="687"/>
    </location>
</feature>
<reference evidence="6 7" key="1">
    <citation type="journal article" date="2018" name="Nat. Genet.">
        <title>The Rosa genome provides new insights in the design of modern roses.</title>
        <authorList>
            <person name="Bendahmane M."/>
        </authorList>
    </citation>
    <scope>NUCLEOTIDE SEQUENCE [LARGE SCALE GENOMIC DNA]</scope>
    <source>
        <strain evidence="7">cv. Old Blush</strain>
    </source>
</reference>
<keyword evidence="5" id="KW-0732">Signal</keyword>
<keyword evidence="4" id="KW-1133">Transmembrane helix</keyword>
<dbReference type="Pfam" id="PF00657">
    <property type="entry name" value="Lipase_GDSL"/>
    <property type="match status" value="2"/>
</dbReference>
<dbReference type="InterPro" id="IPR001087">
    <property type="entry name" value="GDSL"/>
</dbReference>
<comment type="similarity">
    <text evidence="1">Belongs to the 'GDSL' lipolytic enzyme family.</text>
</comment>
<dbReference type="GO" id="GO:0016042">
    <property type="term" value="P:lipid catabolic process"/>
    <property type="evidence" value="ECO:0007669"/>
    <property type="project" value="UniProtKB-KW"/>
</dbReference>
<keyword evidence="4" id="KW-0812">Transmembrane</keyword>
<dbReference type="Gramene" id="PRQ47284">
    <property type="protein sequence ID" value="PRQ47284"/>
    <property type="gene ID" value="RchiOBHm_Chr2g0098021"/>
</dbReference>
<evidence type="ECO:0000256" key="3">
    <source>
        <dbReference type="ARBA" id="ARBA00022963"/>
    </source>
</evidence>
<evidence type="ECO:0000313" key="7">
    <source>
        <dbReference type="Proteomes" id="UP000238479"/>
    </source>
</evidence>
<dbReference type="InterPro" id="IPR035669">
    <property type="entry name" value="SGNH_plant_lipase-like"/>
</dbReference>
<dbReference type="GO" id="GO:0004806">
    <property type="term" value="F:triacylglycerol lipase activity"/>
    <property type="evidence" value="ECO:0007669"/>
    <property type="project" value="UniProtKB-EC"/>
</dbReference>
<organism evidence="6 7">
    <name type="scientific">Rosa chinensis</name>
    <name type="common">China rose</name>
    <dbReference type="NCBI Taxonomy" id="74649"/>
    <lineage>
        <taxon>Eukaryota</taxon>
        <taxon>Viridiplantae</taxon>
        <taxon>Streptophyta</taxon>
        <taxon>Embryophyta</taxon>
        <taxon>Tracheophyta</taxon>
        <taxon>Spermatophyta</taxon>
        <taxon>Magnoliopsida</taxon>
        <taxon>eudicotyledons</taxon>
        <taxon>Gunneridae</taxon>
        <taxon>Pentapetalae</taxon>
        <taxon>rosids</taxon>
        <taxon>fabids</taxon>
        <taxon>Rosales</taxon>
        <taxon>Rosaceae</taxon>
        <taxon>Rosoideae</taxon>
        <taxon>Rosoideae incertae sedis</taxon>
        <taxon>Rosa</taxon>
    </lineage>
</organism>